<dbReference type="PROSITE" id="PS51257">
    <property type="entry name" value="PROKAR_LIPOPROTEIN"/>
    <property type="match status" value="1"/>
</dbReference>
<keyword evidence="4" id="KW-1185">Reference proteome</keyword>
<evidence type="ECO:0000256" key="1">
    <source>
        <dbReference type="ARBA" id="ARBA00022723"/>
    </source>
</evidence>
<dbReference type="SUPFAM" id="SSF51182">
    <property type="entry name" value="RmlC-like cupins"/>
    <property type="match status" value="1"/>
</dbReference>
<gene>
    <name evidence="3" type="ORF">OF122_00865</name>
</gene>
<evidence type="ECO:0000259" key="2">
    <source>
        <dbReference type="Pfam" id="PF07883"/>
    </source>
</evidence>
<sequence length="116" mass="12941">MIAPVSKANAAHYLWGQACEGWHLLERSDLHVIHELMPQGAGETAHRHEIARQVFFVLSGKLGMEIEDTIHQLAPHDSLEIAPGIVHRAFNAGREPVEFLVISHPSTRGDRQDEPL</sequence>
<name>A0ABY6IT40_9HYPH</name>
<dbReference type="Pfam" id="PF07883">
    <property type="entry name" value="Cupin_2"/>
    <property type="match status" value="1"/>
</dbReference>
<keyword evidence="1" id="KW-0479">Metal-binding</keyword>
<dbReference type="Gene3D" id="2.60.120.10">
    <property type="entry name" value="Jelly Rolls"/>
    <property type="match status" value="1"/>
</dbReference>
<proteinExistence type="predicted"/>
<dbReference type="Proteomes" id="UP001163882">
    <property type="component" value="Chromosome"/>
</dbReference>
<protein>
    <submittedName>
        <fullName evidence="3">Cupin domain-containing protein</fullName>
    </submittedName>
</protein>
<dbReference type="InterPro" id="IPR011051">
    <property type="entry name" value="RmlC_Cupin_sf"/>
</dbReference>
<evidence type="ECO:0000313" key="3">
    <source>
        <dbReference type="EMBL" id="UYQ72375.1"/>
    </source>
</evidence>
<accession>A0ABY6IT40</accession>
<dbReference type="InterPro" id="IPR014710">
    <property type="entry name" value="RmlC-like_jellyroll"/>
</dbReference>
<organism evidence="3 4">
    <name type="scientific">Pelagibacterium flavum</name>
    <dbReference type="NCBI Taxonomy" id="2984530"/>
    <lineage>
        <taxon>Bacteria</taxon>
        <taxon>Pseudomonadati</taxon>
        <taxon>Pseudomonadota</taxon>
        <taxon>Alphaproteobacteria</taxon>
        <taxon>Hyphomicrobiales</taxon>
        <taxon>Devosiaceae</taxon>
        <taxon>Pelagibacterium</taxon>
    </lineage>
</organism>
<dbReference type="EMBL" id="CP107716">
    <property type="protein sequence ID" value="UYQ72375.1"/>
    <property type="molecule type" value="Genomic_DNA"/>
</dbReference>
<dbReference type="InterPro" id="IPR013096">
    <property type="entry name" value="Cupin_2"/>
</dbReference>
<dbReference type="PANTHER" id="PTHR35848">
    <property type="entry name" value="OXALATE-BINDING PROTEIN"/>
    <property type="match status" value="1"/>
</dbReference>
<dbReference type="RefSeq" id="WP_264226009.1">
    <property type="nucleotide sequence ID" value="NZ_CP107716.1"/>
</dbReference>
<evidence type="ECO:0000313" key="4">
    <source>
        <dbReference type="Proteomes" id="UP001163882"/>
    </source>
</evidence>
<feature type="domain" description="Cupin type-2" evidence="2">
    <location>
        <begin position="35"/>
        <end position="102"/>
    </location>
</feature>
<dbReference type="InterPro" id="IPR051610">
    <property type="entry name" value="GPI/OXD"/>
</dbReference>
<reference evidence="3" key="1">
    <citation type="submission" date="2022-10" db="EMBL/GenBank/DDBJ databases">
        <title>YIM 151497 complete genome.</title>
        <authorList>
            <person name="Chen X."/>
        </authorList>
    </citation>
    <scope>NUCLEOTIDE SEQUENCE</scope>
    <source>
        <strain evidence="3">YIM 151497</strain>
    </source>
</reference>
<dbReference type="PANTHER" id="PTHR35848:SF9">
    <property type="entry name" value="SLL1358 PROTEIN"/>
    <property type="match status" value="1"/>
</dbReference>